<proteinExistence type="predicted"/>
<name>A0ABY7E1D3_MYAAR</name>
<evidence type="ECO:0000313" key="3">
    <source>
        <dbReference type="EMBL" id="WAR03630.1"/>
    </source>
</evidence>
<dbReference type="EMBL" id="CP111015">
    <property type="protein sequence ID" value="WAR03630.1"/>
    <property type="molecule type" value="Genomic_DNA"/>
</dbReference>
<keyword evidence="2" id="KW-0732">Signal</keyword>
<sequence length="196" mass="21524">MFHILMLPIYVLYLQIELLTPKQNGAVEDDQEKKNPSTIRGMWKKAFKTLKSSPSVEKLSKKSSFSKKKQNSKEADDEVEQVNGPVDPVYSLLKCAADLPRSGGKSPCLVHPHCSGQHTPGYSRYPSGGDSSGNTSKTSSPSSSDKIYSRIQRTSPLSSPVQQDDEAPSFKGNMRSQQPPAKPEKDTKKGKTKAVK</sequence>
<feature type="compositionally biased region" description="Low complexity" evidence="1">
    <location>
        <begin position="127"/>
        <end position="146"/>
    </location>
</feature>
<feature type="signal peptide" evidence="2">
    <location>
        <begin position="1"/>
        <end position="21"/>
    </location>
</feature>
<feature type="region of interest" description="Disordered" evidence="1">
    <location>
        <begin position="52"/>
        <end position="83"/>
    </location>
</feature>
<accession>A0ABY7E1D3</accession>
<dbReference type="Proteomes" id="UP001164746">
    <property type="component" value="Chromosome 4"/>
</dbReference>
<keyword evidence="4" id="KW-1185">Reference proteome</keyword>
<evidence type="ECO:0000256" key="2">
    <source>
        <dbReference type="SAM" id="SignalP"/>
    </source>
</evidence>
<evidence type="ECO:0000313" key="4">
    <source>
        <dbReference type="Proteomes" id="UP001164746"/>
    </source>
</evidence>
<feature type="compositionally biased region" description="Polar residues" evidence="1">
    <location>
        <begin position="151"/>
        <end position="162"/>
    </location>
</feature>
<protein>
    <submittedName>
        <fullName evidence="3">Uncharacterized protein</fullName>
    </submittedName>
</protein>
<gene>
    <name evidence="3" type="ORF">MAR_010188</name>
</gene>
<feature type="region of interest" description="Disordered" evidence="1">
    <location>
        <begin position="120"/>
        <end position="196"/>
    </location>
</feature>
<reference evidence="3" key="1">
    <citation type="submission" date="2022-11" db="EMBL/GenBank/DDBJ databases">
        <title>Centuries of genome instability and evolution in soft-shell clam transmissible cancer (bioRxiv).</title>
        <authorList>
            <person name="Hart S.F.M."/>
            <person name="Yonemitsu M.A."/>
            <person name="Giersch R.M."/>
            <person name="Beal B.F."/>
            <person name="Arriagada G."/>
            <person name="Davis B.W."/>
            <person name="Ostrander E.A."/>
            <person name="Goff S.P."/>
            <person name="Metzger M.J."/>
        </authorList>
    </citation>
    <scope>NUCLEOTIDE SEQUENCE</scope>
    <source>
        <strain evidence="3">MELC-2E11</strain>
        <tissue evidence="3">Siphon/mantle</tissue>
    </source>
</reference>
<evidence type="ECO:0000256" key="1">
    <source>
        <dbReference type="SAM" id="MobiDB-lite"/>
    </source>
</evidence>
<organism evidence="3 4">
    <name type="scientific">Mya arenaria</name>
    <name type="common">Soft-shell clam</name>
    <dbReference type="NCBI Taxonomy" id="6604"/>
    <lineage>
        <taxon>Eukaryota</taxon>
        <taxon>Metazoa</taxon>
        <taxon>Spiralia</taxon>
        <taxon>Lophotrochozoa</taxon>
        <taxon>Mollusca</taxon>
        <taxon>Bivalvia</taxon>
        <taxon>Autobranchia</taxon>
        <taxon>Heteroconchia</taxon>
        <taxon>Euheterodonta</taxon>
        <taxon>Imparidentia</taxon>
        <taxon>Neoheterodontei</taxon>
        <taxon>Myida</taxon>
        <taxon>Myoidea</taxon>
        <taxon>Myidae</taxon>
        <taxon>Mya</taxon>
    </lineage>
</organism>
<feature type="chain" id="PRO_5046683300" evidence="2">
    <location>
        <begin position="22"/>
        <end position="196"/>
    </location>
</feature>